<dbReference type="EMBL" id="CAKJTG010000005">
    <property type="protein sequence ID" value="CAG9607307.1"/>
    <property type="molecule type" value="Genomic_DNA"/>
</dbReference>
<dbReference type="RefSeq" id="WP_230495582.1">
    <property type="nucleotide sequence ID" value="NZ_CAKJTG010000005.1"/>
</dbReference>
<dbReference type="Proteomes" id="UP000789845">
    <property type="component" value="Unassembled WGS sequence"/>
</dbReference>
<dbReference type="AlphaFoldDB" id="A0A9C7L9E8"/>
<feature type="transmembrane region" description="Helical" evidence="1">
    <location>
        <begin position="159"/>
        <end position="179"/>
    </location>
</feature>
<feature type="transmembrane region" description="Helical" evidence="1">
    <location>
        <begin position="34"/>
        <end position="55"/>
    </location>
</feature>
<protein>
    <submittedName>
        <fullName evidence="2">Uncharacterized protein</fullName>
    </submittedName>
</protein>
<organism evidence="2 3">
    <name type="scientific">Pseudoneobacillus rhizosphaerae</name>
    <dbReference type="NCBI Taxonomy" id="2880968"/>
    <lineage>
        <taxon>Bacteria</taxon>
        <taxon>Bacillati</taxon>
        <taxon>Bacillota</taxon>
        <taxon>Bacilli</taxon>
        <taxon>Bacillales</taxon>
        <taxon>Bacillaceae</taxon>
        <taxon>Pseudoneobacillus</taxon>
    </lineage>
</organism>
<feature type="transmembrane region" description="Helical" evidence="1">
    <location>
        <begin position="199"/>
        <end position="217"/>
    </location>
</feature>
<feature type="transmembrane region" description="Helical" evidence="1">
    <location>
        <begin position="252"/>
        <end position="270"/>
    </location>
</feature>
<comment type="caution">
    <text evidence="2">The sequence shown here is derived from an EMBL/GenBank/DDBJ whole genome shotgun (WGS) entry which is preliminary data.</text>
</comment>
<keyword evidence="1" id="KW-1133">Transmembrane helix</keyword>
<gene>
    <name evidence="2" type="ORF">NEOCIP111885_00997</name>
</gene>
<evidence type="ECO:0000313" key="3">
    <source>
        <dbReference type="Proteomes" id="UP000789845"/>
    </source>
</evidence>
<feature type="transmembrane region" description="Helical" evidence="1">
    <location>
        <begin position="12"/>
        <end position="28"/>
    </location>
</feature>
<feature type="transmembrane region" description="Helical" evidence="1">
    <location>
        <begin position="76"/>
        <end position="99"/>
    </location>
</feature>
<keyword evidence="1" id="KW-0472">Membrane</keyword>
<sequence>MKRVVNRNTLPFIILFVIHTALLIYTFGKNKNRKSLFILLLSNIGFAYFFEFFILNLFHSYEYKPNLFKKKYLDNILGAFLSQGVFVPFASIFISSFGFGWKIKAMFAIYFAIVERIFIKLGVFKNNWWRTMYTVFLIPLYFKISESWYKGLIKGNSNILFTSFLLMTWVTGLSVLNILGVLRKVRFGLGKIYSWREHFIISTLYWFIISIFTTYTIHQKPNWQGKIQSFLFMKGVDWFLIKMGIIKSHLTNGLFMNGLQILMLYLSVIYKNIIYKGQYAVSGEPPSQKIINYTNT</sequence>
<evidence type="ECO:0000313" key="2">
    <source>
        <dbReference type="EMBL" id="CAG9607307.1"/>
    </source>
</evidence>
<keyword evidence="1" id="KW-0812">Transmembrane</keyword>
<evidence type="ECO:0000256" key="1">
    <source>
        <dbReference type="SAM" id="Phobius"/>
    </source>
</evidence>
<proteinExistence type="predicted"/>
<accession>A0A9C7L9E8</accession>
<reference evidence="2" key="1">
    <citation type="submission" date="2021-10" db="EMBL/GenBank/DDBJ databases">
        <authorList>
            <person name="Criscuolo A."/>
        </authorList>
    </citation>
    <scope>NUCLEOTIDE SEQUENCE</scope>
    <source>
        <strain evidence="2">CIP111885</strain>
    </source>
</reference>
<name>A0A9C7L9E8_9BACI</name>
<keyword evidence="3" id="KW-1185">Reference proteome</keyword>